<evidence type="ECO:0000256" key="1">
    <source>
        <dbReference type="ARBA" id="ARBA00004173"/>
    </source>
</evidence>
<evidence type="ECO:0000256" key="6">
    <source>
        <dbReference type="ARBA" id="ARBA00023274"/>
    </source>
</evidence>
<dbReference type="InterPro" id="IPR008991">
    <property type="entry name" value="Translation_prot_SH3-like_sf"/>
</dbReference>
<reference evidence="9" key="1">
    <citation type="submission" date="2021-09" db="EMBL/GenBank/DDBJ databases">
        <authorList>
            <person name="Martin H S."/>
        </authorList>
    </citation>
    <scope>NUCLEOTIDE SEQUENCE</scope>
</reference>
<comment type="caution">
    <text evidence="9">The sequence shown here is derived from an EMBL/GenBank/DDBJ whole genome shotgun (WGS) entry which is preliminary data.</text>
</comment>
<name>A0A8J2QTV5_9NEOP</name>
<keyword evidence="4" id="KW-0689">Ribosomal protein</keyword>
<dbReference type="GO" id="GO:0006412">
    <property type="term" value="P:translation"/>
    <property type="evidence" value="ECO:0007669"/>
    <property type="project" value="InterPro"/>
</dbReference>
<dbReference type="Pfam" id="PF01245">
    <property type="entry name" value="Ribosomal_L19"/>
    <property type="match status" value="1"/>
</dbReference>
<dbReference type="FunFam" id="2.30.30.790:FF:000002">
    <property type="entry name" value="39S ribosomal protein L19, mitochondrial"/>
    <property type="match status" value="1"/>
</dbReference>
<comment type="subcellular location">
    <subcellularLocation>
        <location evidence="1">Mitochondrion</location>
    </subcellularLocation>
</comment>
<evidence type="ECO:0000256" key="7">
    <source>
        <dbReference type="ARBA" id="ARBA00035288"/>
    </source>
</evidence>
<dbReference type="InterPro" id="IPR038657">
    <property type="entry name" value="Ribosomal_bL19_sf"/>
</dbReference>
<dbReference type="InterPro" id="IPR001857">
    <property type="entry name" value="Ribosomal_bL19"/>
</dbReference>
<dbReference type="OrthoDB" id="432645at2759"/>
<comment type="similarity">
    <text evidence="2">Belongs to the bacterial ribosomal protein bL19 family.</text>
</comment>
<dbReference type="AlphaFoldDB" id="A0A8J2QTV5"/>
<dbReference type="GO" id="GO:0003735">
    <property type="term" value="F:structural constituent of ribosome"/>
    <property type="evidence" value="ECO:0007669"/>
    <property type="project" value="InterPro"/>
</dbReference>
<organism evidence="9 10">
    <name type="scientific">Danaus chrysippus</name>
    <name type="common">African queen</name>
    <dbReference type="NCBI Taxonomy" id="151541"/>
    <lineage>
        <taxon>Eukaryota</taxon>
        <taxon>Metazoa</taxon>
        <taxon>Ecdysozoa</taxon>
        <taxon>Arthropoda</taxon>
        <taxon>Hexapoda</taxon>
        <taxon>Insecta</taxon>
        <taxon>Pterygota</taxon>
        <taxon>Neoptera</taxon>
        <taxon>Endopterygota</taxon>
        <taxon>Lepidoptera</taxon>
        <taxon>Glossata</taxon>
        <taxon>Ditrysia</taxon>
        <taxon>Papilionoidea</taxon>
        <taxon>Nymphalidae</taxon>
        <taxon>Danainae</taxon>
        <taxon>Danaini</taxon>
        <taxon>Danaina</taxon>
        <taxon>Danaus</taxon>
        <taxon>Anosia</taxon>
    </lineage>
</organism>
<dbReference type="PANTHER" id="PTHR15680">
    <property type="entry name" value="RIBOSOMAL PROTEIN L19"/>
    <property type="match status" value="1"/>
</dbReference>
<sequence>MSLVMRKSPIEYFNAAKWIIRRECRYLSNLPEVAENSEVVEDKPPKGRKPRFLNPTLQYRHVYPEFLPDPNPKFRNSLREKLERADMLKRRSQVDIPEFYVGTILAVTIADPHAQGKTNKFVGICIERKGCGLRAEFTLRNVIDHQGIEVRYELYDPTIQNIQVLRLEKRLDDKLFYLRDALPEYCTFPIDMDPEILPEGSPVPVNTVQVKLKPRPWLERWERQELKGVSNIEEHLKEKDRVRRELRKTPWEKFDLMKDYRKTIPIEDQTEIWGEVYNQLQQMRVSRKKMSKQRTFTAPKTQLG</sequence>
<dbReference type="SUPFAM" id="SSF50104">
    <property type="entry name" value="Translation proteins SH3-like domain"/>
    <property type="match status" value="1"/>
</dbReference>
<keyword evidence="5" id="KW-0496">Mitochondrion</keyword>
<dbReference type="PRINTS" id="PR00061">
    <property type="entry name" value="RIBOSOMALL19"/>
</dbReference>
<accession>A0A8J2QTV5</accession>
<proteinExistence type="inferred from homology"/>
<dbReference type="EMBL" id="CAKASE010000059">
    <property type="protein sequence ID" value="CAG9567911.1"/>
    <property type="molecule type" value="Genomic_DNA"/>
</dbReference>
<dbReference type="Proteomes" id="UP000789524">
    <property type="component" value="Unassembled WGS sequence"/>
</dbReference>
<evidence type="ECO:0000256" key="2">
    <source>
        <dbReference type="ARBA" id="ARBA00005781"/>
    </source>
</evidence>
<evidence type="ECO:0000256" key="3">
    <source>
        <dbReference type="ARBA" id="ARBA00022946"/>
    </source>
</evidence>
<gene>
    <name evidence="9" type="ORF">DCHRY22_LOCUS7986</name>
</gene>
<keyword evidence="10" id="KW-1185">Reference proteome</keyword>
<dbReference type="Gene3D" id="2.30.30.790">
    <property type="match status" value="1"/>
</dbReference>
<evidence type="ECO:0000313" key="9">
    <source>
        <dbReference type="EMBL" id="CAG9567911.1"/>
    </source>
</evidence>
<evidence type="ECO:0000313" key="10">
    <source>
        <dbReference type="Proteomes" id="UP000789524"/>
    </source>
</evidence>
<keyword evidence="3" id="KW-0809">Transit peptide</keyword>
<evidence type="ECO:0000256" key="4">
    <source>
        <dbReference type="ARBA" id="ARBA00022980"/>
    </source>
</evidence>
<keyword evidence="6" id="KW-0687">Ribonucleoprotein</keyword>
<dbReference type="GO" id="GO:0005762">
    <property type="term" value="C:mitochondrial large ribosomal subunit"/>
    <property type="evidence" value="ECO:0007669"/>
    <property type="project" value="TreeGrafter"/>
</dbReference>
<dbReference type="PANTHER" id="PTHR15680:SF9">
    <property type="entry name" value="LARGE RIBOSOMAL SUBUNIT PROTEIN BL19M"/>
    <property type="match status" value="1"/>
</dbReference>
<evidence type="ECO:0000256" key="5">
    <source>
        <dbReference type="ARBA" id="ARBA00023128"/>
    </source>
</evidence>
<protein>
    <recommendedName>
        <fullName evidence="7">Large ribosomal subunit protein bL19m</fullName>
    </recommendedName>
    <alternativeName>
        <fullName evidence="8">39S ribosomal protein L19, mitochondrial</fullName>
    </alternativeName>
</protein>
<evidence type="ECO:0000256" key="8">
    <source>
        <dbReference type="ARBA" id="ARBA00035359"/>
    </source>
</evidence>